<dbReference type="EMBL" id="QEWQ01000006">
    <property type="protein sequence ID" value="PWD80524.1"/>
    <property type="molecule type" value="Genomic_DNA"/>
</dbReference>
<evidence type="ECO:0000256" key="6">
    <source>
        <dbReference type="ARBA" id="ARBA00022967"/>
    </source>
</evidence>
<evidence type="ECO:0000256" key="5">
    <source>
        <dbReference type="ARBA" id="ARBA00022840"/>
    </source>
</evidence>
<evidence type="ECO:0000256" key="3">
    <source>
        <dbReference type="ARBA" id="ARBA00022519"/>
    </source>
</evidence>
<sequence length="244" mass="26635">MSKLLSSSLSGASSTSNEVVLDVEKISKVFIDQKEEIAIFKDLSFQIHKGDRIAIVGASGAGKSTLMHVISGLDKPTSGEIYLNGHHFNRESEAKRGYLRNKYLGFIYQFHHLLPEFTALDNVALPLVIGGGNIQAARAEAEVLLGRVGLSHRLSHRPGKLSGGERQRVAIARALVTKPAAVLADEPTGNLDEDNAHAIFDLMCEINDEVGTALIVVTHDLSLARKMDQCWQLKDLQLNPITDF</sequence>
<dbReference type="InterPro" id="IPR011924">
    <property type="entry name" value="LolD_lipo_ATP-bd"/>
</dbReference>
<evidence type="ECO:0000313" key="10">
    <source>
        <dbReference type="EMBL" id="PWD80524.1"/>
    </source>
</evidence>
<dbReference type="RefSeq" id="WP_109189958.1">
    <property type="nucleotide sequence ID" value="NZ_BMYA01000004.1"/>
</dbReference>
<organism evidence="10 11">
    <name type="scientific">Ignatzschineria ureiclastica</name>
    <dbReference type="NCBI Taxonomy" id="472582"/>
    <lineage>
        <taxon>Bacteria</taxon>
        <taxon>Pseudomonadati</taxon>
        <taxon>Pseudomonadota</taxon>
        <taxon>Gammaproteobacteria</taxon>
        <taxon>Cardiobacteriales</taxon>
        <taxon>Ignatzschineriaceae</taxon>
        <taxon>Ignatzschineria</taxon>
    </lineage>
</organism>
<comment type="subcellular location">
    <subcellularLocation>
        <location evidence="8">Cell inner membrane</location>
        <topology evidence="8">Peripheral membrane protein</topology>
    </subcellularLocation>
</comment>
<dbReference type="SUPFAM" id="SSF52540">
    <property type="entry name" value="P-loop containing nucleoside triphosphate hydrolases"/>
    <property type="match status" value="1"/>
</dbReference>
<dbReference type="CDD" id="cd03255">
    <property type="entry name" value="ABC_MJ0796_LolCDE_FtsE"/>
    <property type="match status" value="1"/>
</dbReference>
<feature type="domain" description="ABC transporter" evidence="9">
    <location>
        <begin position="21"/>
        <end position="244"/>
    </location>
</feature>
<evidence type="ECO:0000313" key="11">
    <source>
        <dbReference type="Proteomes" id="UP000245020"/>
    </source>
</evidence>
<dbReference type="GO" id="GO:0005886">
    <property type="term" value="C:plasma membrane"/>
    <property type="evidence" value="ECO:0007669"/>
    <property type="project" value="UniProtKB-SubCell"/>
</dbReference>
<keyword evidence="2 8" id="KW-1003">Cell membrane</keyword>
<keyword evidence="1 8" id="KW-0813">Transport</keyword>
<keyword evidence="6 8" id="KW-1278">Translocase</keyword>
<dbReference type="PROSITE" id="PS50893">
    <property type="entry name" value="ABC_TRANSPORTER_2"/>
    <property type="match status" value="1"/>
</dbReference>
<dbReference type="InterPro" id="IPR027417">
    <property type="entry name" value="P-loop_NTPase"/>
</dbReference>
<comment type="similarity">
    <text evidence="8">Belongs to the ABC transporter superfamily. Lipoprotein translocase (TC 3.A.1.125) family.</text>
</comment>
<dbReference type="InterPro" id="IPR003593">
    <property type="entry name" value="AAA+_ATPase"/>
</dbReference>
<gene>
    <name evidence="8 10" type="primary">lolD</name>
    <name evidence="10" type="ORF">DC083_09485</name>
</gene>
<dbReference type="Gene3D" id="3.40.50.300">
    <property type="entry name" value="P-loop containing nucleotide triphosphate hydrolases"/>
    <property type="match status" value="1"/>
</dbReference>
<accession>A0A2U2ACY5</accession>
<dbReference type="OrthoDB" id="9801477at2"/>
<keyword evidence="10" id="KW-0449">Lipoprotein</keyword>
<dbReference type="AlphaFoldDB" id="A0A2U2ACY5"/>
<dbReference type="GO" id="GO:0022857">
    <property type="term" value="F:transmembrane transporter activity"/>
    <property type="evidence" value="ECO:0007669"/>
    <property type="project" value="TreeGrafter"/>
</dbReference>
<keyword evidence="5 8" id="KW-0067">ATP-binding</keyword>
<evidence type="ECO:0000256" key="8">
    <source>
        <dbReference type="RuleBase" id="RU367068"/>
    </source>
</evidence>
<dbReference type="NCBIfam" id="TIGR02211">
    <property type="entry name" value="LolD_lipo_ex"/>
    <property type="match status" value="1"/>
</dbReference>
<keyword evidence="4 8" id="KW-0547">Nucleotide-binding</keyword>
<dbReference type="InterPro" id="IPR017871">
    <property type="entry name" value="ABC_transporter-like_CS"/>
</dbReference>
<dbReference type="PANTHER" id="PTHR24220:SF689">
    <property type="entry name" value="LIPOPROTEIN-RELEASING SYSTEM ATP-BINDING PROTEIN LOLD"/>
    <property type="match status" value="1"/>
</dbReference>
<comment type="caution">
    <text evidence="10">The sequence shown here is derived from an EMBL/GenBank/DDBJ whole genome shotgun (WGS) entry which is preliminary data.</text>
</comment>
<dbReference type="Proteomes" id="UP000245020">
    <property type="component" value="Unassembled WGS sequence"/>
</dbReference>
<keyword evidence="3 8" id="KW-0997">Cell inner membrane</keyword>
<evidence type="ECO:0000256" key="7">
    <source>
        <dbReference type="ARBA" id="ARBA00023136"/>
    </source>
</evidence>
<dbReference type="GO" id="GO:0016887">
    <property type="term" value="F:ATP hydrolysis activity"/>
    <property type="evidence" value="ECO:0007669"/>
    <property type="project" value="InterPro"/>
</dbReference>
<reference evidence="11" key="1">
    <citation type="submission" date="2018-05" db="EMBL/GenBank/DDBJ databases">
        <title>Ignatzschineria dubaiensis sp. nov., isolated from necrotic foot tissues of dromedaries (Camelus dromedarius) and associated maggots in Dubai, United Arab Emirates.</title>
        <authorList>
            <person name="Tsang C.C."/>
            <person name="Tang J.Y.M."/>
            <person name="Fong J.Y.H."/>
            <person name="Kinne J."/>
            <person name="Lee H.H."/>
            <person name="Joseph M."/>
            <person name="Jose S."/>
            <person name="Schuster R.K."/>
            <person name="Tang Y."/>
            <person name="Sivakumar S."/>
            <person name="Chen J.H.K."/>
            <person name="Teng J.L.L."/>
            <person name="Lau S.K.P."/>
            <person name="Wernery U."/>
            <person name="Woo P.C.Y."/>
        </authorList>
    </citation>
    <scope>NUCLEOTIDE SEQUENCE [LARGE SCALE GENOMIC DNA]</scope>
    <source>
        <strain evidence="11">KCTC 22644</strain>
    </source>
</reference>
<evidence type="ECO:0000259" key="9">
    <source>
        <dbReference type="PROSITE" id="PS50893"/>
    </source>
</evidence>
<proteinExistence type="inferred from homology"/>
<evidence type="ECO:0000256" key="2">
    <source>
        <dbReference type="ARBA" id="ARBA00022475"/>
    </source>
</evidence>
<dbReference type="GO" id="GO:0044874">
    <property type="term" value="P:lipoprotein localization to outer membrane"/>
    <property type="evidence" value="ECO:0007669"/>
    <property type="project" value="TreeGrafter"/>
</dbReference>
<dbReference type="Pfam" id="PF00005">
    <property type="entry name" value="ABC_tran"/>
    <property type="match status" value="1"/>
</dbReference>
<dbReference type="InterPro" id="IPR003439">
    <property type="entry name" value="ABC_transporter-like_ATP-bd"/>
</dbReference>
<dbReference type="PANTHER" id="PTHR24220">
    <property type="entry name" value="IMPORT ATP-BINDING PROTEIN"/>
    <property type="match status" value="1"/>
</dbReference>
<protein>
    <recommendedName>
        <fullName evidence="8">Lipoprotein-releasing system ATP-binding protein LolD</fullName>
        <ecNumber evidence="8">7.6.2.-</ecNumber>
    </recommendedName>
</protein>
<dbReference type="FunFam" id="3.40.50.300:FF:000230">
    <property type="entry name" value="Lipoprotein-releasing system ATP-binding protein LolD"/>
    <property type="match status" value="1"/>
</dbReference>
<name>A0A2U2ACY5_9GAMM</name>
<comment type="function">
    <text evidence="8">Part of the ABC transporter complex LolCDE involved in the translocation of mature outer membrane-directed lipoproteins, from the inner membrane to the periplasmic chaperone, LolA. Responsible for the formation of the LolA-lipoprotein complex in an ATP-dependent manner.</text>
</comment>
<dbReference type="GO" id="GO:0089705">
    <property type="term" value="P:protein localization to outer membrane"/>
    <property type="evidence" value="ECO:0007669"/>
    <property type="project" value="TreeGrafter"/>
</dbReference>
<dbReference type="InterPro" id="IPR017911">
    <property type="entry name" value="MacB-like_ATP-bd"/>
</dbReference>
<dbReference type="GO" id="GO:0005524">
    <property type="term" value="F:ATP binding"/>
    <property type="evidence" value="ECO:0007669"/>
    <property type="project" value="UniProtKB-UniRule"/>
</dbReference>
<keyword evidence="7 8" id="KW-0472">Membrane</keyword>
<dbReference type="EC" id="7.6.2.-" evidence="8"/>
<keyword evidence="11" id="KW-1185">Reference proteome</keyword>
<comment type="subunit">
    <text evidence="8">The complex is composed of two ATP-binding proteins (LolD) and two transmembrane proteins (LolC and LolE).</text>
</comment>
<dbReference type="InterPro" id="IPR015854">
    <property type="entry name" value="ABC_transpr_LolD-like"/>
</dbReference>
<dbReference type="PROSITE" id="PS00211">
    <property type="entry name" value="ABC_TRANSPORTER_1"/>
    <property type="match status" value="1"/>
</dbReference>
<evidence type="ECO:0000256" key="4">
    <source>
        <dbReference type="ARBA" id="ARBA00022741"/>
    </source>
</evidence>
<dbReference type="SMART" id="SM00382">
    <property type="entry name" value="AAA"/>
    <property type="match status" value="1"/>
</dbReference>
<evidence type="ECO:0000256" key="1">
    <source>
        <dbReference type="ARBA" id="ARBA00022448"/>
    </source>
</evidence>